<dbReference type="Gene3D" id="3.30.1490.480">
    <property type="entry name" value="Endolytic murein transglycosylase"/>
    <property type="match status" value="1"/>
</dbReference>
<keyword evidence="1" id="KW-1003">Cell membrane</keyword>
<dbReference type="PANTHER" id="PTHR30518">
    <property type="entry name" value="ENDOLYTIC MUREIN TRANSGLYCOSYLASE"/>
    <property type="match status" value="1"/>
</dbReference>
<dbReference type="EMBL" id="JAOQKI010000004">
    <property type="protein sequence ID" value="MCU6716338.1"/>
    <property type="molecule type" value="Genomic_DNA"/>
</dbReference>
<keyword evidence="10" id="KW-1185">Reference proteome</keyword>
<gene>
    <name evidence="7" type="ORF">LKD47_01045</name>
    <name evidence="8" type="ORF">OCV43_03480</name>
</gene>
<reference evidence="7" key="2">
    <citation type="submission" date="2021-10" db="EMBL/GenBank/DDBJ databases">
        <title>Anaerobic single-cell dispensing facilitates the cultivation of human gut bacteria.</title>
        <authorList>
            <person name="Afrizal A."/>
        </authorList>
    </citation>
    <scope>NUCLEOTIDE SEQUENCE</scope>
    <source>
        <strain evidence="7">CLA-AA-H204</strain>
    </source>
</reference>
<evidence type="ECO:0000256" key="3">
    <source>
        <dbReference type="ARBA" id="ARBA00022989"/>
    </source>
</evidence>
<dbReference type="AlphaFoldDB" id="A0AAW4WGD9"/>
<comment type="caution">
    <text evidence="7">The sequence shown here is derived from an EMBL/GenBank/DDBJ whole genome shotgun (WGS) entry which is preliminary data.</text>
</comment>
<evidence type="ECO:0000256" key="6">
    <source>
        <dbReference type="ARBA" id="ARBA00023316"/>
    </source>
</evidence>
<evidence type="ECO:0000313" key="9">
    <source>
        <dbReference type="Proteomes" id="UP001198893"/>
    </source>
</evidence>
<evidence type="ECO:0000256" key="2">
    <source>
        <dbReference type="ARBA" id="ARBA00022692"/>
    </source>
</evidence>
<proteinExistence type="predicted"/>
<dbReference type="Proteomes" id="UP001209666">
    <property type="component" value="Unassembled WGS sequence"/>
</dbReference>
<protein>
    <submittedName>
        <fullName evidence="7">Endolytic transglycosylase MltG</fullName>
    </submittedName>
</protein>
<name>A0AAW4WGD9_9FIRM</name>
<keyword evidence="6" id="KW-0961">Cell wall biogenesis/degradation</keyword>
<organism evidence="7 9">
    <name type="scientific">Roseburia amylophila</name>
    <dbReference type="NCBI Taxonomy" id="2981794"/>
    <lineage>
        <taxon>Bacteria</taxon>
        <taxon>Bacillati</taxon>
        <taxon>Bacillota</taxon>
        <taxon>Clostridia</taxon>
        <taxon>Lachnospirales</taxon>
        <taxon>Lachnospiraceae</taxon>
        <taxon>Roseburia</taxon>
    </lineage>
</organism>
<evidence type="ECO:0000256" key="1">
    <source>
        <dbReference type="ARBA" id="ARBA00022475"/>
    </source>
</evidence>
<dbReference type="GO" id="GO:0016829">
    <property type="term" value="F:lyase activity"/>
    <property type="evidence" value="ECO:0007669"/>
    <property type="project" value="UniProtKB-KW"/>
</dbReference>
<evidence type="ECO:0000313" key="7">
    <source>
        <dbReference type="EMBL" id="MCC2240887.1"/>
    </source>
</evidence>
<keyword evidence="4" id="KW-0472">Membrane</keyword>
<keyword evidence="5" id="KW-0456">Lyase</keyword>
<reference evidence="8" key="3">
    <citation type="submission" date="2022-09" db="EMBL/GenBank/DDBJ databases">
        <authorList>
            <person name="Hitch T.C.A."/>
        </authorList>
    </citation>
    <scope>NUCLEOTIDE SEQUENCE</scope>
    <source>
        <strain evidence="8">Sanger_19</strain>
    </source>
</reference>
<accession>A0AAW4WGD9</accession>
<dbReference type="PANTHER" id="PTHR30518:SF2">
    <property type="entry name" value="ENDOLYTIC MUREIN TRANSGLYCOSYLASE"/>
    <property type="match status" value="1"/>
</dbReference>
<dbReference type="GO" id="GO:0071555">
    <property type="term" value="P:cell wall organization"/>
    <property type="evidence" value="ECO:0007669"/>
    <property type="project" value="UniProtKB-KW"/>
</dbReference>
<evidence type="ECO:0000313" key="8">
    <source>
        <dbReference type="EMBL" id="MCU6716338.1"/>
    </source>
</evidence>
<dbReference type="Pfam" id="PF02618">
    <property type="entry name" value="YceG"/>
    <property type="match status" value="1"/>
</dbReference>
<keyword evidence="2" id="KW-0812">Transmembrane</keyword>
<evidence type="ECO:0000256" key="5">
    <source>
        <dbReference type="ARBA" id="ARBA00023239"/>
    </source>
</evidence>
<dbReference type="RefSeq" id="WP_022243069.1">
    <property type="nucleotide sequence ID" value="NZ_JAJEQW010000001.1"/>
</dbReference>
<reference evidence="8 10" key="1">
    <citation type="journal article" date="2021" name="ISME Commun">
        <title>Automated analysis of genomic sequences facilitates high-throughput and comprehensive description of bacteria.</title>
        <authorList>
            <person name="Hitch T.C.A."/>
        </authorList>
    </citation>
    <scope>NUCLEOTIDE SEQUENCE [LARGE SCALE GENOMIC DNA]</scope>
    <source>
        <strain evidence="8 10">Sanger_19</strain>
    </source>
</reference>
<dbReference type="InterPro" id="IPR003770">
    <property type="entry name" value="MLTG-like"/>
</dbReference>
<sequence length="129" mass="14092">MSASKIVMKIVRISFSVLVVVLVIFVLFKAGSYAYDFGYRVYTEQPVSSGDGKDIVVQIEAGMSGSDIGSMLEEKGLIRDARLFAVQLKLSAYSKKIKPGIYTLNTSMTAKEMMEAMSPVSEKDTEGTT</sequence>
<evidence type="ECO:0000256" key="4">
    <source>
        <dbReference type="ARBA" id="ARBA00023136"/>
    </source>
</evidence>
<keyword evidence="3" id="KW-1133">Transmembrane helix</keyword>
<dbReference type="Proteomes" id="UP001198893">
    <property type="component" value="Unassembled WGS sequence"/>
</dbReference>
<dbReference type="EMBL" id="JAJEQW010000001">
    <property type="protein sequence ID" value="MCC2240887.1"/>
    <property type="molecule type" value="Genomic_DNA"/>
</dbReference>
<evidence type="ECO:0000313" key="10">
    <source>
        <dbReference type="Proteomes" id="UP001209666"/>
    </source>
</evidence>